<evidence type="ECO:0000313" key="3">
    <source>
        <dbReference type="Proteomes" id="UP000799766"/>
    </source>
</evidence>
<protein>
    <submittedName>
        <fullName evidence="2">Uncharacterized protein</fullName>
    </submittedName>
</protein>
<dbReference type="Proteomes" id="UP000799766">
    <property type="component" value="Unassembled WGS sequence"/>
</dbReference>
<gene>
    <name evidence="2" type="ORF">BDY21DRAFT_364282</name>
</gene>
<accession>A0A6A6NZP9</accession>
<feature type="compositionally biased region" description="Basic and acidic residues" evidence="1">
    <location>
        <begin position="1"/>
        <end position="29"/>
    </location>
</feature>
<dbReference type="EMBL" id="MU001682">
    <property type="protein sequence ID" value="KAF2456693.1"/>
    <property type="molecule type" value="Genomic_DNA"/>
</dbReference>
<evidence type="ECO:0000313" key="2">
    <source>
        <dbReference type="EMBL" id="KAF2456693.1"/>
    </source>
</evidence>
<organism evidence="2 3">
    <name type="scientific">Lineolata rhizophorae</name>
    <dbReference type="NCBI Taxonomy" id="578093"/>
    <lineage>
        <taxon>Eukaryota</taxon>
        <taxon>Fungi</taxon>
        <taxon>Dikarya</taxon>
        <taxon>Ascomycota</taxon>
        <taxon>Pezizomycotina</taxon>
        <taxon>Dothideomycetes</taxon>
        <taxon>Dothideomycetes incertae sedis</taxon>
        <taxon>Lineolatales</taxon>
        <taxon>Lineolataceae</taxon>
        <taxon>Lineolata</taxon>
    </lineage>
</organism>
<feature type="region of interest" description="Disordered" evidence="1">
    <location>
        <begin position="1"/>
        <end position="73"/>
    </location>
</feature>
<reference evidence="2" key="1">
    <citation type="journal article" date="2020" name="Stud. Mycol.">
        <title>101 Dothideomycetes genomes: a test case for predicting lifestyles and emergence of pathogens.</title>
        <authorList>
            <person name="Haridas S."/>
            <person name="Albert R."/>
            <person name="Binder M."/>
            <person name="Bloem J."/>
            <person name="Labutti K."/>
            <person name="Salamov A."/>
            <person name="Andreopoulos B."/>
            <person name="Baker S."/>
            <person name="Barry K."/>
            <person name="Bills G."/>
            <person name="Bluhm B."/>
            <person name="Cannon C."/>
            <person name="Castanera R."/>
            <person name="Culley D."/>
            <person name="Daum C."/>
            <person name="Ezra D."/>
            <person name="Gonzalez J."/>
            <person name="Henrissat B."/>
            <person name="Kuo A."/>
            <person name="Liang C."/>
            <person name="Lipzen A."/>
            <person name="Lutzoni F."/>
            <person name="Magnuson J."/>
            <person name="Mondo S."/>
            <person name="Nolan M."/>
            <person name="Ohm R."/>
            <person name="Pangilinan J."/>
            <person name="Park H.-J."/>
            <person name="Ramirez L."/>
            <person name="Alfaro M."/>
            <person name="Sun H."/>
            <person name="Tritt A."/>
            <person name="Yoshinaga Y."/>
            <person name="Zwiers L.-H."/>
            <person name="Turgeon B."/>
            <person name="Goodwin S."/>
            <person name="Spatafora J."/>
            <person name="Crous P."/>
            <person name="Grigoriev I."/>
        </authorList>
    </citation>
    <scope>NUCLEOTIDE SEQUENCE</scope>
    <source>
        <strain evidence="2">ATCC 16933</strain>
    </source>
</reference>
<dbReference type="AlphaFoldDB" id="A0A6A6NZP9"/>
<proteinExistence type="predicted"/>
<sequence>MTREQKPLARLTDELPRKSKARAGAERRVPGGSAKITRATGPDAEPRQGQASSACRQPTGRKATLANVGSGAGRRSALVLEQIERLKTSEDAVRNYTRLCVRTTVPFGRQAAVERYVPKYAIRRLSGLRTEYQRATGEADDFLYFLAWSAKQTVP</sequence>
<name>A0A6A6NZP9_9PEZI</name>
<keyword evidence="3" id="KW-1185">Reference proteome</keyword>
<evidence type="ECO:0000256" key="1">
    <source>
        <dbReference type="SAM" id="MobiDB-lite"/>
    </source>
</evidence>